<dbReference type="RefSeq" id="WP_119162045.1">
    <property type="nucleotide sequence ID" value="NZ_LR134442.1"/>
</dbReference>
<dbReference type="AlphaFoldDB" id="A0A383S6V0"/>
<name>A0A383S6V0_9ACTN</name>
<dbReference type="EMBL" id="RCIW01000017">
    <property type="protein sequence ID" value="RLP07663.1"/>
    <property type="molecule type" value="Genomic_DNA"/>
</dbReference>
<proteinExistence type="predicted"/>
<evidence type="ECO:0000313" key="7">
    <source>
        <dbReference type="EMBL" id="RLP07663.1"/>
    </source>
</evidence>
<evidence type="ECO:0000259" key="6">
    <source>
        <dbReference type="PROSITE" id="PS51186"/>
    </source>
</evidence>
<dbReference type="OrthoDB" id="5243635at2"/>
<evidence type="ECO:0000256" key="5">
    <source>
        <dbReference type="ARBA" id="ARBA00049880"/>
    </source>
</evidence>
<dbReference type="Proteomes" id="UP000263928">
    <property type="component" value="Unassembled WGS sequence"/>
</dbReference>
<evidence type="ECO:0000256" key="3">
    <source>
        <dbReference type="ARBA" id="ARBA00022679"/>
    </source>
</evidence>
<sequence length="87" mass="9443">MPAVLLARLGVDERAQGKGLGRHLLSDAIRRIASVGSDIGIEVVVCHAYDEQAAAFYARYGFTAFVTNHLHLFMPMKTVIATVNATQ</sequence>
<dbReference type="Pfam" id="PF13508">
    <property type="entry name" value="Acetyltransf_7"/>
    <property type="match status" value="1"/>
</dbReference>
<dbReference type="InterPro" id="IPR016181">
    <property type="entry name" value="Acyl_CoA_acyltransferase"/>
</dbReference>
<evidence type="ECO:0000256" key="2">
    <source>
        <dbReference type="ARBA" id="ARBA00022649"/>
    </source>
</evidence>
<dbReference type="InterPro" id="IPR000182">
    <property type="entry name" value="GNAT_dom"/>
</dbReference>
<dbReference type="PANTHER" id="PTHR36449">
    <property type="entry name" value="ACETYLTRANSFERASE-RELATED"/>
    <property type="match status" value="1"/>
</dbReference>
<protein>
    <submittedName>
        <fullName evidence="7">GNAT family N-acetyltransferase</fullName>
    </submittedName>
    <submittedName>
        <fullName evidence="8">Gcn5-related N-acetyltransferase (GNAT) domain profile</fullName>
        <ecNumber evidence="8">2.3.1.-</ecNumber>
    </submittedName>
</protein>
<dbReference type="PROSITE" id="PS51186">
    <property type="entry name" value="GNAT"/>
    <property type="match status" value="1"/>
</dbReference>
<evidence type="ECO:0000313" key="10">
    <source>
        <dbReference type="Proteomes" id="UP000279336"/>
    </source>
</evidence>
<evidence type="ECO:0000313" key="8">
    <source>
        <dbReference type="EMBL" id="SYZ33708.1"/>
    </source>
</evidence>
<feature type="domain" description="N-acetyltransferase" evidence="6">
    <location>
        <begin position="1"/>
        <end position="79"/>
    </location>
</feature>
<gene>
    <name evidence="7" type="ORF">D7U36_10715</name>
    <name evidence="8" type="ORF">PROPAUS_1628</name>
</gene>
<dbReference type="GO" id="GO:0016747">
    <property type="term" value="F:acyltransferase activity, transferring groups other than amino-acyl groups"/>
    <property type="evidence" value="ECO:0007669"/>
    <property type="project" value="InterPro"/>
</dbReference>
<keyword evidence="9" id="KW-1185">Reference proteome</keyword>
<reference evidence="7 10" key="3">
    <citation type="submission" date="2018-10" db="EMBL/GenBank/DDBJ databases">
        <title>Propionibacterium australiense Genome Sequencing and Assembly.</title>
        <authorList>
            <person name="Bernier A.-M."/>
            <person name="Bernard K."/>
        </authorList>
    </citation>
    <scope>NUCLEOTIDE SEQUENCE [LARGE SCALE GENOMIC DNA]</scope>
    <source>
        <strain evidence="7 10">NML98A078</strain>
    </source>
</reference>
<keyword evidence="4 8" id="KW-0012">Acyltransferase</keyword>
<reference evidence="9" key="1">
    <citation type="submission" date="2018-08" db="EMBL/GenBank/DDBJ databases">
        <authorList>
            <person name="Hornung B."/>
        </authorList>
    </citation>
    <scope>NUCLEOTIDE SEQUENCE [LARGE SCALE GENOMIC DNA]</scope>
</reference>
<evidence type="ECO:0000256" key="4">
    <source>
        <dbReference type="ARBA" id="ARBA00023315"/>
    </source>
</evidence>
<evidence type="ECO:0000256" key="1">
    <source>
        <dbReference type="ARBA" id="ARBA00022491"/>
    </source>
</evidence>
<dbReference type="CDD" id="cd04301">
    <property type="entry name" value="NAT_SF"/>
    <property type="match status" value="1"/>
</dbReference>
<reference evidence="8" key="2">
    <citation type="submission" date="2018-08" db="EMBL/GenBank/DDBJ databases">
        <authorList>
            <person name="Ferrada E.E."/>
            <person name="Latorre B.A."/>
        </authorList>
    </citation>
    <scope>NUCLEOTIDE SEQUENCE [LARGE SCALE GENOMIC DNA]</scope>
    <source>
        <strain evidence="8">Propionibacterium_australiense1</strain>
    </source>
</reference>
<dbReference type="EC" id="2.3.1.-" evidence="8"/>
<keyword evidence="3 8" id="KW-0808">Transferase</keyword>
<accession>A0A383S6V0</accession>
<dbReference type="SUPFAM" id="SSF55729">
    <property type="entry name" value="Acyl-CoA N-acyltransferases (Nat)"/>
    <property type="match status" value="1"/>
</dbReference>
<dbReference type="Gene3D" id="3.40.630.30">
    <property type="match status" value="1"/>
</dbReference>
<keyword evidence="1" id="KW-0678">Repressor</keyword>
<dbReference type="EMBL" id="UNQJ01000011">
    <property type="protein sequence ID" value="SYZ33708.1"/>
    <property type="molecule type" value="Genomic_DNA"/>
</dbReference>
<comment type="catalytic activity">
    <reaction evidence="5">
        <text>glycyl-tRNA(Gly) + acetyl-CoA = N-acetylglycyl-tRNA(Gly) + CoA + H(+)</text>
        <dbReference type="Rhea" id="RHEA:81867"/>
        <dbReference type="Rhea" id="RHEA-COMP:9683"/>
        <dbReference type="Rhea" id="RHEA-COMP:19766"/>
        <dbReference type="ChEBI" id="CHEBI:15378"/>
        <dbReference type="ChEBI" id="CHEBI:57287"/>
        <dbReference type="ChEBI" id="CHEBI:57288"/>
        <dbReference type="ChEBI" id="CHEBI:78522"/>
        <dbReference type="ChEBI" id="CHEBI:232036"/>
    </reaction>
</comment>
<evidence type="ECO:0000313" key="9">
    <source>
        <dbReference type="Proteomes" id="UP000263928"/>
    </source>
</evidence>
<dbReference type="PANTHER" id="PTHR36449:SF1">
    <property type="entry name" value="ACETYLTRANSFERASE"/>
    <property type="match status" value="1"/>
</dbReference>
<keyword evidence="2" id="KW-1277">Toxin-antitoxin system</keyword>
<dbReference type="Proteomes" id="UP000279336">
    <property type="component" value="Unassembled WGS sequence"/>
</dbReference>
<organism evidence="8 9">
    <name type="scientific">Propionibacterium australiense</name>
    <dbReference type="NCBI Taxonomy" id="119981"/>
    <lineage>
        <taxon>Bacteria</taxon>
        <taxon>Bacillati</taxon>
        <taxon>Actinomycetota</taxon>
        <taxon>Actinomycetes</taxon>
        <taxon>Propionibacteriales</taxon>
        <taxon>Propionibacteriaceae</taxon>
        <taxon>Propionibacterium</taxon>
    </lineage>
</organism>